<evidence type="ECO:0000256" key="10">
    <source>
        <dbReference type="ARBA" id="ARBA00022952"/>
    </source>
</evidence>
<keyword evidence="11" id="KW-1174">Viral penetration via lysis of host organellar membrane</keyword>
<accession>A0A5B8MAV2</accession>
<evidence type="ECO:0000256" key="15">
    <source>
        <dbReference type="ARBA" id="ARBA00023296"/>
    </source>
</evidence>
<dbReference type="GO" id="GO:0043657">
    <property type="term" value="C:host cell"/>
    <property type="evidence" value="ECO:0007669"/>
    <property type="project" value="GOC"/>
</dbReference>
<keyword evidence="9" id="KW-0118">Viral capsid assembly</keyword>
<keyword evidence="12" id="KW-1176">Cytoplasmic inwards viral transport</keyword>
<evidence type="ECO:0000256" key="1">
    <source>
        <dbReference type="ARBA" id="ARBA00022561"/>
    </source>
</evidence>
<evidence type="ECO:0000256" key="6">
    <source>
        <dbReference type="ARBA" id="ARBA00022843"/>
    </source>
</evidence>
<dbReference type="GO" id="GO:0075521">
    <property type="term" value="P:microtubule-dependent intracellular transport of viral material towards nucleus"/>
    <property type="evidence" value="ECO:0007669"/>
    <property type="project" value="UniProtKB-KW"/>
</dbReference>
<sequence length="258" mass="27733">MDSLAYASLAPRQGNRPMLSAWAGIGTHEMHGGAFNWGNLWSGIRNLGGTVKNWGSRLWRSDASRALREQLKKTGLQEKLVEGVSAGIHGAVDLGRQRLERAIEQRLERRPVPDAARELEDVPPEAVAAAEEEAAAEAAASTAVAEEKAPLTVALPPKRGLVSTTAVEATPAVVPAEPPPTYEEAVAQPPAPLVAQQSGLRGVPVTQPAQPFTPAVHETERVVAPVPLVTVRRRRGWENTLNDIVGLGVQTLKRRRCY</sequence>
<keyword evidence="14" id="KW-1035">Host cytoplasm</keyword>
<evidence type="ECO:0000256" key="4">
    <source>
        <dbReference type="ARBA" id="ARBA00022595"/>
    </source>
</evidence>
<keyword evidence="2" id="KW-1048">Host nucleus</keyword>
<organism evidence="16 17">
    <name type="scientific">Ovine adenovirus 8</name>
    <dbReference type="NCBI Taxonomy" id="2601527"/>
    <lineage>
        <taxon>Viruses</taxon>
        <taxon>Varidnaviria</taxon>
        <taxon>Bamfordvirae</taxon>
        <taxon>Preplasmiviricota</taxon>
        <taxon>Polisuviricotina</taxon>
        <taxon>Pharingeaviricetes</taxon>
        <taxon>Rowavirales</taxon>
        <taxon>Adenoviridae</taxon>
        <taxon>Mastadenovirus</taxon>
        <taxon>Mastadenovirus ovisoctavum</taxon>
    </lineage>
</organism>
<evidence type="ECO:0000313" key="17">
    <source>
        <dbReference type="Proteomes" id="UP000501954"/>
    </source>
</evidence>
<evidence type="ECO:0000256" key="9">
    <source>
        <dbReference type="ARBA" id="ARBA00022950"/>
    </source>
</evidence>
<evidence type="ECO:0000256" key="13">
    <source>
        <dbReference type="ARBA" id="ARBA00023157"/>
    </source>
</evidence>
<keyword evidence="8" id="KW-0426">Late protein</keyword>
<proteinExistence type="predicted"/>
<dbReference type="Pfam" id="PF02993">
    <property type="entry name" value="MCPVI"/>
    <property type="match status" value="1"/>
</dbReference>
<dbReference type="GO" id="GO:0019028">
    <property type="term" value="C:viral capsid"/>
    <property type="evidence" value="ECO:0007669"/>
    <property type="project" value="UniProtKB-KW"/>
</dbReference>
<dbReference type="KEGG" id="vg:65102528"/>
<keyword evidence="7" id="KW-0946">Virion</keyword>
<keyword evidence="3" id="KW-0945">Host-virus interaction</keyword>
<dbReference type="GeneID" id="65102528"/>
<name>A0A5B8MAV2_9ADEN</name>
<evidence type="ECO:0000256" key="14">
    <source>
        <dbReference type="ARBA" id="ARBA00023200"/>
    </source>
</evidence>
<keyword evidence="13" id="KW-1015">Disulfide bond</keyword>
<dbReference type="EMBL" id="MK518392">
    <property type="protein sequence ID" value="QDZ17467.1"/>
    <property type="molecule type" value="Genomic_DNA"/>
</dbReference>
<evidence type="ECO:0000256" key="2">
    <source>
        <dbReference type="ARBA" id="ARBA00022562"/>
    </source>
</evidence>
<protein>
    <submittedName>
        <fullName evidence="16">PVI</fullName>
    </submittedName>
</protein>
<keyword evidence="6" id="KW-0832">Ubl conjugation</keyword>
<dbReference type="Proteomes" id="UP000501954">
    <property type="component" value="Segment"/>
</dbReference>
<keyword evidence="1" id="KW-0167">Capsid protein</keyword>
<evidence type="ECO:0000256" key="5">
    <source>
        <dbReference type="ARBA" id="ARBA00022612"/>
    </source>
</evidence>
<keyword evidence="15" id="KW-1160">Virus entry into host cell</keyword>
<dbReference type="RefSeq" id="YP_010087265.1">
    <property type="nucleotide sequence ID" value="NC_055526.1"/>
</dbReference>
<evidence type="ECO:0000256" key="8">
    <source>
        <dbReference type="ARBA" id="ARBA00022921"/>
    </source>
</evidence>
<evidence type="ECO:0000256" key="3">
    <source>
        <dbReference type="ARBA" id="ARBA00022581"/>
    </source>
</evidence>
<dbReference type="GO" id="GO:0039664">
    <property type="term" value="P:lysis of host organelle involved in viral entry into host cell"/>
    <property type="evidence" value="ECO:0007669"/>
    <property type="project" value="UniProtKB-KW"/>
</dbReference>
<keyword evidence="5" id="KW-1188">Viral release from host cell</keyword>
<keyword evidence="10" id="KW-1177">Microtubular inwards viral transport</keyword>
<evidence type="ECO:0000313" key="16">
    <source>
        <dbReference type="EMBL" id="QDZ17467.1"/>
    </source>
</evidence>
<reference evidence="16 17" key="1">
    <citation type="journal article" date="2019" name="Arch. Virol.">
        <title>Isolation and complete genome sequence analysis of a novel ovine adenovirus type representing a possible new mastadenovirus species.</title>
        <authorList>
            <person name="Vidovszky M.Z."/>
            <person name="Szeredi L."/>
            <person name="Doszpoly A."/>
            <person name="Harrach B."/>
            <person name="Hornyak A."/>
        </authorList>
    </citation>
    <scope>NUCLEOTIDE SEQUENCE [LARGE SCALE GENOMIC DNA]</scope>
    <source>
        <strain evidence="16 17">7508</strain>
    </source>
</reference>
<evidence type="ECO:0000256" key="12">
    <source>
        <dbReference type="ARBA" id="ARBA00023120"/>
    </source>
</evidence>
<evidence type="ECO:0000256" key="11">
    <source>
        <dbReference type="ARBA" id="ARBA00023099"/>
    </source>
</evidence>
<evidence type="ECO:0000256" key="7">
    <source>
        <dbReference type="ARBA" id="ARBA00022844"/>
    </source>
</evidence>
<keyword evidence="4" id="KW-1162">Viral penetration into host cytoplasm</keyword>
<keyword evidence="17" id="KW-1185">Reference proteome</keyword>
<dbReference type="InterPro" id="IPR004243">
    <property type="entry name" value="McpVI"/>
</dbReference>